<gene>
    <name evidence="1" type="ORF">CLUMA_CG000980</name>
</gene>
<accession>A0A1J1HIE3</accession>
<dbReference type="EMBL" id="CVRI01000004">
    <property type="protein sequence ID" value="CRK87172.1"/>
    <property type="molecule type" value="Genomic_DNA"/>
</dbReference>
<protein>
    <submittedName>
        <fullName evidence="1">CLUMA_CG000980, isoform A</fullName>
    </submittedName>
</protein>
<proteinExistence type="predicted"/>
<organism evidence="1 2">
    <name type="scientific">Clunio marinus</name>
    <dbReference type="NCBI Taxonomy" id="568069"/>
    <lineage>
        <taxon>Eukaryota</taxon>
        <taxon>Metazoa</taxon>
        <taxon>Ecdysozoa</taxon>
        <taxon>Arthropoda</taxon>
        <taxon>Hexapoda</taxon>
        <taxon>Insecta</taxon>
        <taxon>Pterygota</taxon>
        <taxon>Neoptera</taxon>
        <taxon>Endopterygota</taxon>
        <taxon>Diptera</taxon>
        <taxon>Nematocera</taxon>
        <taxon>Chironomoidea</taxon>
        <taxon>Chironomidae</taxon>
        <taxon>Clunio</taxon>
    </lineage>
</organism>
<evidence type="ECO:0000313" key="1">
    <source>
        <dbReference type="EMBL" id="CRK87172.1"/>
    </source>
</evidence>
<dbReference type="Proteomes" id="UP000183832">
    <property type="component" value="Unassembled WGS sequence"/>
</dbReference>
<dbReference type="AlphaFoldDB" id="A0A1J1HIE3"/>
<reference evidence="1 2" key="1">
    <citation type="submission" date="2015-04" db="EMBL/GenBank/DDBJ databases">
        <authorList>
            <person name="Syromyatnikov M.Y."/>
            <person name="Popov V.N."/>
        </authorList>
    </citation>
    <scope>NUCLEOTIDE SEQUENCE [LARGE SCALE GENOMIC DNA]</scope>
</reference>
<sequence length="66" mass="7979">MAFVKQLTHMKRILQNFQTLKRDKTFRVFPLIISDRRALETEKLSLDQTHAIKQTEDMKRKIECEM</sequence>
<name>A0A1J1HIE3_9DIPT</name>
<keyword evidence="2" id="KW-1185">Reference proteome</keyword>
<evidence type="ECO:0000313" key="2">
    <source>
        <dbReference type="Proteomes" id="UP000183832"/>
    </source>
</evidence>